<dbReference type="AlphaFoldDB" id="A0A6P7FPT1"/>
<evidence type="ECO:0000313" key="2">
    <source>
        <dbReference type="RefSeq" id="XP_028134965.1"/>
    </source>
</evidence>
<dbReference type="OrthoDB" id="6744816at2759"/>
<dbReference type="InParanoid" id="A0A6P7FPT1"/>
<proteinExistence type="predicted"/>
<accession>A0A6P7FPT1</accession>
<organism evidence="2">
    <name type="scientific">Diabrotica virgifera virgifera</name>
    <name type="common">western corn rootworm</name>
    <dbReference type="NCBI Taxonomy" id="50390"/>
    <lineage>
        <taxon>Eukaryota</taxon>
        <taxon>Metazoa</taxon>
        <taxon>Ecdysozoa</taxon>
        <taxon>Arthropoda</taxon>
        <taxon>Hexapoda</taxon>
        <taxon>Insecta</taxon>
        <taxon>Pterygota</taxon>
        <taxon>Neoptera</taxon>
        <taxon>Endopterygota</taxon>
        <taxon>Coleoptera</taxon>
        <taxon>Polyphaga</taxon>
        <taxon>Cucujiformia</taxon>
        <taxon>Chrysomeloidea</taxon>
        <taxon>Chrysomelidae</taxon>
        <taxon>Galerucinae</taxon>
        <taxon>Diabroticina</taxon>
        <taxon>Diabroticites</taxon>
        <taxon>Diabrotica</taxon>
    </lineage>
</organism>
<name>A0A6P7FPT1_DIAVI</name>
<dbReference type="KEGG" id="dvv:114329902"/>
<sequence>MACRKTKIHDPPPKEPTLEQHMIEFGKVTAASLNNSIGQNKKYLLLQGNKTAQIFIQNAFEFFEKHFPNKNPHILTARCLQINVTAVRRFKKGPTEKTICQKPNPKKPKSEETSPKPKAAKTKKPVNSNKNDGKSAVKLENNTISSNKPPIVQQNINYHSMTINLPESYDSQKMNETRDIDLMKIDLPIFPPTSQNSVYPYSSGKTMDFQQQKPLVPDIFHLSPEPQYGAPSVAVATNMTHKIGLPDPIQSSTTSFQSIKQFNNQHSGYQFPHDNVPTKDDPKIKNHTGENLQNQYEQTKFNFGNIQSNQTGYKY</sequence>
<gene>
    <name evidence="2" type="primary">LOC114329902</name>
</gene>
<protein>
    <submittedName>
        <fullName evidence="2">Uncharacterized protein LOC114329902 isoform X1</fullName>
    </submittedName>
</protein>
<feature type="region of interest" description="Disordered" evidence="1">
    <location>
        <begin position="95"/>
        <end position="135"/>
    </location>
</feature>
<evidence type="ECO:0000256" key="1">
    <source>
        <dbReference type="SAM" id="MobiDB-lite"/>
    </source>
</evidence>
<reference evidence="2" key="1">
    <citation type="submission" date="2025-08" db="UniProtKB">
        <authorList>
            <consortium name="RefSeq"/>
        </authorList>
    </citation>
    <scope>IDENTIFICATION</scope>
    <source>
        <tissue evidence="2">Whole insect</tissue>
    </source>
</reference>
<dbReference type="RefSeq" id="XP_028134965.1">
    <property type="nucleotide sequence ID" value="XM_028279164.1"/>
</dbReference>